<evidence type="ECO:0000313" key="7">
    <source>
        <dbReference type="EMBL" id="BCE64576.1"/>
    </source>
</evidence>
<feature type="region of interest" description="Disordered" evidence="1">
    <location>
        <begin position="23"/>
        <end position="50"/>
    </location>
</feature>
<feature type="compositionally biased region" description="Basic residues" evidence="1">
    <location>
        <begin position="41"/>
        <end position="50"/>
    </location>
</feature>
<evidence type="ECO:0000313" key="5">
    <source>
        <dbReference type="EMBL" id="BCE46974.1"/>
    </source>
</evidence>
<evidence type="ECO:0000313" key="6">
    <source>
        <dbReference type="EMBL" id="BCE55840.1"/>
    </source>
</evidence>
<name>A0A810B9C3_9BRAD</name>
<reference evidence="5" key="5">
    <citation type="submission" date="2020-05" db="EMBL/GenBank/DDBJ databases">
        <title>Complete genome sequence of Bradyrhizobium diazoefficiens XF4 isolated from soybean nodule.</title>
        <authorList>
            <person name="Noda R."/>
            <person name="Kakizaki K."/>
            <person name="Minamisawa K."/>
        </authorList>
    </citation>
    <scope>NUCLEOTIDE SEQUENCE</scope>
    <source>
        <strain evidence="5">XF4</strain>
    </source>
</reference>
<feature type="compositionally biased region" description="Basic and acidic residues" evidence="1">
    <location>
        <begin position="23"/>
        <end position="32"/>
    </location>
</feature>
<reference evidence="2" key="1">
    <citation type="submission" date="2020-05" db="EMBL/GenBank/DDBJ databases">
        <title>Complete genome sequence of Bradyrhizobium diazoefficiens XF1 isolated from soybean nodule.</title>
        <authorList>
            <person name="Noda R."/>
            <person name="Kakizaki K."/>
            <person name="Minamisawa K."/>
        </authorList>
    </citation>
    <scope>NUCLEOTIDE SEQUENCE</scope>
    <source>
        <strain evidence="2">XF1</strain>
    </source>
</reference>
<gene>
    <name evidence="10" type="ORF">XF10B_32960</name>
    <name evidence="2" type="ORF">XF1B_34070</name>
    <name evidence="3" type="ORF">XF2B_33140</name>
    <name evidence="4" type="ORF">XF3B_33200</name>
    <name evidence="5" type="ORF">XF4B_33230</name>
    <name evidence="6" type="ORF">XF5B_33520</name>
    <name evidence="7" type="ORF">XF6B_33750</name>
    <name evidence="8" type="ORF">XF8B_32670</name>
    <name evidence="9" type="ORF">XF9B_33060</name>
</gene>
<evidence type="ECO:0000313" key="2">
    <source>
        <dbReference type="EMBL" id="BCE20726.1"/>
    </source>
</evidence>
<reference evidence="9" key="9">
    <citation type="submission" date="2020-05" db="EMBL/GenBank/DDBJ databases">
        <title>Complete genome sequence of Bradyrhizobium diazoefficiens XF9 isolated from soybean nodule.</title>
        <authorList>
            <person name="Noda R."/>
            <person name="Kakizaki K."/>
            <person name="Minamisawa K."/>
        </authorList>
    </citation>
    <scope>NUCLEOTIDE SEQUENCE</scope>
    <source>
        <strain evidence="9">XF9</strain>
    </source>
</reference>
<dbReference type="EMBL" id="AP023098">
    <property type="protein sequence ID" value="BCE81885.1"/>
    <property type="molecule type" value="Genomic_DNA"/>
</dbReference>
<sequence>MADAERQSAELRKNMARLRELREAKEAADADIRASLPAPVPKKRARKSPR</sequence>
<evidence type="ECO:0000313" key="10">
    <source>
        <dbReference type="EMBL" id="BCE90498.1"/>
    </source>
</evidence>
<dbReference type="EMBL" id="AP023093">
    <property type="protein sequence ID" value="BCE38289.1"/>
    <property type="molecule type" value="Genomic_DNA"/>
</dbReference>
<dbReference type="EMBL" id="AP023096">
    <property type="protein sequence ID" value="BCE64576.1"/>
    <property type="molecule type" value="Genomic_DNA"/>
</dbReference>
<dbReference type="EMBL" id="AP023094">
    <property type="protein sequence ID" value="BCE46974.1"/>
    <property type="molecule type" value="Genomic_DNA"/>
</dbReference>
<reference evidence="8" key="8">
    <citation type="submission" date="2020-05" db="EMBL/GenBank/DDBJ databases">
        <title>Complete genome sequence of Bradyrhizobium diazoefficiens XF8 isolated from soybean nodule.</title>
        <authorList>
            <person name="Noda R."/>
            <person name="Kakizaki K."/>
            <person name="Minamisawa K."/>
        </authorList>
    </citation>
    <scope>NUCLEOTIDE SEQUENCE</scope>
    <source>
        <strain evidence="8">XF8</strain>
    </source>
</reference>
<evidence type="ECO:0000313" key="9">
    <source>
        <dbReference type="EMBL" id="BCE81885.1"/>
    </source>
</evidence>
<evidence type="ECO:0000313" key="4">
    <source>
        <dbReference type="EMBL" id="BCE38289.1"/>
    </source>
</evidence>
<organism evidence="8">
    <name type="scientific">Bradyrhizobium diazoefficiens</name>
    <dbReference type="NCBI Taxonomy" id="1355477"/>
    <lineage>
        <taxon>Bacteria</taxon>
        <taxon>Pseudomonadati</taxon>
        <taxon>Pseudomonadota</taxon>
        <taxon>Alphaproteobacteria</taxon>
        <taxon>Hyphomicrobiales</taxon>
        <taxon>Nitrobacteraceae</taxon>
        <taxon>Bradyrhizobium</taxon>
    </lineage>
</organism>
<accession>A0A810B9C3</accession>
<protein>
    <submittedName>
        <fullName evidence="8">Uncharacterized protein</fullName>
    </submittedName>
</protein>
<evidence type="ECO:0000256" key="1">
    <source>
        <dbReference type="SAM" id="MobiDB-lite"/>
    </source>
</evidence>
<dbReference type="EMBL" id="AP023092">
    <property type="protein sequence ID" value="BCE29545.1"/>
    <property type="molecule type" value="Genomic_DNA"/>
</dbReference>
<reference evidence="4" key="4">
    <citation type="submission" date="2020-05" db="EMBL/GenBank/DDBJ databases">
        <title>Complete genome sequence of Bradyrhizobium diazoefficiens XF3 isolated from soybean nodule.</title>
        <authorList>
            <person name="Noda R."/>
            <person name="Kakizaki K."/>
            <person name="Minamisawa K."/>
        </authorList>
    </citation>
    <scope>NUCLEOTIDE SEQUENCE</scope>
    <source>
        <strain evidence="4">XF3</strain>
    </source>
</reference>
<evidence type="ECO:0000313" key="8">
    <source>
        <dbReference type="EMBL" id="BCE73156.1"/>
    </source>
</evidence>
<reference evidence="10" key="2">
    <citation type="submission" date="2020-05" db="EMBL/GenBank/DDBJ databases">
        <title>Complete genome sequence of Bradyrhizobium diazoefficiens XF10 isolated from soybean nodule.</title>
        <authorList>
            <person name="Noda R."/>
            <person name="Kakizaki K."/>
            <person name="Minamisawa K."/>
        </authorList>
    </citation>
    <scope>NUCLEOTIDE SEQUENCE</scope>
    <source>
        <strain evidence="10">XF10</strain>
    </source>
</reference>
<dbReference type="AlphaFoldDB" id="A0A810B9C3"/>
<dbReference type="EMBL" id="AP023095">
    <property type="protein sequence ID" value="BCE55840.1"/>
    <property type="molecule type" value="Genomic_DNA"/>
</dbReference>
<evidence type="ECO:0000313" key="3">
    <source>
        <dbReference type="EMBL" id="BCE29545.1"/>
    </source>
</evidence>
<reference evidence="7" key="7">
    <citation type="submission" date="2020-05" db="EMBL/GenBank/DDBJ databases">
        <title>Complete genome sequence of Bradyrhizobium diazoefficiens XF6 isolated from soybean nodule.</title>
        <authorList>
            <person name="Noda R."/>
            <person name="Kakizaki K."/>
            <person name="Minamisawa K."/>
        </authorList>
    </citation>
    <scope>NUCLEOTIDE SEQUENCE</scope>
    <source>
        <strain evidence="7">XF6</strain>
    </source>
</reference>
<reference evidence="6" key="6">
    <citation type="submission" date="2020-05" db="EMBL/GenBank/DDBJ databases">
        <title>Complete genome sequence of Bradyrhizobium diazoefficiens XF5 isolated from soybean nodule.</title>
        <authorList>
            <person name="Noda R."/>
            <person name="Kakizaki K."/>
            <person name="Minamisawa K."/>
        </authorList>
    </citation>
    <scope>NUCLEOTIDE SEQUENCE</scope>
    <source>
        <strain evidence="6">XF5</strain>
    </source>
</reference>
<reference evidence="3" key="3">
    <citation type="submission" date="2020-05" db="EMBL/GenBank/DDBJ databases">
        <title>Complete genome sequence of Bradyrhizobium diazoefficiens XF2 isolated from soybean nodule.</title>
        <authorList>
            <person name="Noda R."/>
            <person name="Kakizaki K."/>
            <person name="Minamisawa K."/>
        </authorList>
    </citation>
    <scope>NUCLEOTIDE SEQUENCE</scope>
    <source>
        <strain evidence="3">XF2</strain>
    </source>
</reference>
<dbReference type="EMBL" id="AP023097">
    <property type="protein sequence ID" value="BCE73156.1"/>
    <property type="molecule type" value="Genomic_DNA"/>
</dbReference>
<dbReference type="EMBL" id="AP023091">
    <property type="protein sequence ID" value="BCE20726.1"/>
    <property type="molecule type" value="Genomic_DNA"/>
</dbReference>
<dbReference type="EMBL" id="AP023099">
    <property type="protein sequence ID" value="BCE90498.1"/>
    <property type="molecule type" value="Genomic_DNA"/>
</dbReference>
<proteinExistence type="predicted"/>